<protein>
    <submittedName>
        <fullName evidence="2">Glycosyltransferase family 2 protein</fullName>
    </submittedName>
</protein>
<dbReference type="RefSeq" id="WP_222578136.1">
    <property type="nucleotide sequence ID" value="NZ_JAHVHU010000002.1"/>
</dbReference>
<dbReference type="Pfam" id="PF00535">
    <property type="entry name" value="Glycos_transf_2"/>
    <property type="match status" value="1"/>
</dbReference>
<comment type="caution">
    <text evidence="2">The sequence shown here is derived from an EMBL/GenBank/DDBJ whole genome shotgun (WGS) entry which is preliminary data.</text>
</comment>
<feature type="domain" description="Glycosyltransferase 2-like" evidence="1">
    <location>
        <begin position="7"/>
        <end position="117"/>
    </location>
</feature>
<dbReference type="InterPro" id="IPR029044">
    <property type="entry name" value="Nucleotide-diphossugar_trans"/>
</dbReference>
<gene>
    <name evidence="2" type="ORF">KUV50_00595</name>
</gene>
<dbReference type="InterPro" id="IPR001173">
    <property type="entry name" value="Glyco_trans_2-like"/>
</dbReference>
<dbReference type="CDD" id="cd00761">
    <property type="entry name" value="Glyco_tranf_GTA_type"/>
    <property type="match status" value="1"/>
</dbReference>
<keyword evidence="3" id="KW-1185">Reference proteome</keyword>
<dbReference type="EMBL" id="JAHVHU010000002">
    <property type="protein sequence ID" value="MBY5956611.1"/>
    <property type="molecule type" value="Genomic_DNA"/>
</dbReference>
<dbReference type="InterPro" id="IPR050834">
    <property type="entry name" value="Glycosyltransf_2"/>
</dbReference>
<evidence type="ECO:0000313" key="3">
    <source>
        <dbReference type="Proteomes" id="UP000753961"/>
    </source>
</evidence>
<sequence length="337" mass="39822">MNEPIISIVIPSFNREDYIAETLDSVLQQTYPHWECIVVDDGSTDNTVKIIEEFVQKDSRFRLYHRNREPKGANTCRNIGTEYSTGDYIIFLDSDDLLMPSCLENRMQRIHKIGENDILIKGTYKMFEKEKTTIFSNKIARSGSDYLSLFLRLEHPWNIMSGTWKSEILKKIKPFDECLPRLQDPDFHILMLSKYDGKVHYDYNKADNYHIIHTAKSTRKTIEWLEMIVTAYEIFFKKYHTRFLNTKYEDDLYAGISRSLATLLTKIKQSKHRDFNLVSGYLNSLHIYGIIDQNQKKRIDGLLKFNKLFPHFRGNARINMFAMNHVLQRKVSNYEEN</sequence>
<reference evidence="2" key="1">
    <citation type="submission" date="2021-06" db="EMBL/GenBank/DDBJ databases">
        <title>44 bacteria genomes isolated from Dapeng, Shenzhen.</title>
        <authorList>
            <person name="Zheng W."/>
            <person name="Yu S."/>
            <person name="Huang Y."/>
        </authorList>
    </citation>
    <scope>NUCLEOTIDE SEQUENCE</scope>
    <source>
        <strain evidence="2">DP5N28-2</strain>
    </source>
</reference>
<dbReference type="Gene3D" id="3.90.550.10">
    <property type="entry name" value="Spore Coat Polysaccharide Biosynthesis Protein SpsA, Chain A"/>
    <property type="match status" value="1"/>
</dbReference>
<proteinExistence type="predicted"/>
<dbReference type="Proteomes" id="UP000753961">
    <property type="component" value="Unassembled WGS sequence"/>
</dbReference>
<organism evidence="2 3">
    <name type="scientific">Membranihabitans marinus</name>
    <dbReference type="NCBI Taxonomy" id="1227546"/>
    <lineage>
        <taxon>Bacteria</taxon>
        <taxon>Pseudomonadati</taxon>
        <taxon>Bacteroidota</taxon>
        <taxon>Saprospiria</taxon>
        <taxon>Saprospirales</taxon>
        <taxon>Saprospiraceae</taxon>
        <taxon>Membranihabitans</taxon>
    </lineage>
</organism>
<dbReference type="PANTHER" id="PTHR43685:SF2">
    <property type="entry name" value="GLYCOSYLTRANSFERASE 2-LIKE DOMAIN-CONTAINING PROTEIN"/>
    <property type="match status" value="1"/>
</dbReference>
<evidence type="ECO:0000313" key="2">
    <source>
        <dbReference type="EMBL" id="MBY5956611.1"/>
    </source>
</evidence>
<name>A0A953HUC2_9BACT</name>
<dbReference type="SUPFAM" id="SSF53448">
    <property type="entry name" value="Nucleotide-diphospho-sugar transferases"/>
    <property type="match status" value="1"/>
</dbReference>
<dbReference type="PANTHER" id="PTHR43685">
    <property type="entry name" value="GLYCOSYLTRANSFERASE"/>
    <property type="match status" value="1"/>
</dbReference>
<accession>A0A953HUC2</accession>
<evidence type="ECO:0000259" key="1">
    <source>
        <dbReference type="Pfam" id="PF00535"/>
    </source>
</evidence>
<dbReference type="AlphaFoldDB" id="A0A953HUC2"/>